<dbReference type="PANTHER" id="PTHR12941:SF10">
    <property type="entry name" value="ER MEMBRANE PROTEIN COMPLEX SUBUNIT 8_9 HOMOLOG"/>
    <property type="match status" value="1"/>
</dbReference>
<reference evidence="2" key="3">
    <citation type="submission" date="2020-12" db="UniProtKB">
        <authorList>
            <consortium name="EnsemblPlants"/>
        </authorList>
    </citation>
    <scope>IDENTIFICATION</scope>
</reference>
<dbReference type="Pfam" id="PF03665">
    <property type="entry name" value="UPF0172"/>
    <property type="match status" value="1"/>
</dbReference>
<gene>
    <name evidence="1" type="ORF">PHYPA_018777</name>
</gene>
<keyword evidence="3" id="KW-1185">Reference proteome</keyword>
<dbReference type="PaxDb" id="3218-PP1S34_203V6.1"/>
<reference evidence="1 3" key="2">
    <citation type="journal article" date="2018" name="Plant J.">
        <title>The Physcomitrella patens chromosome-scale assembly reveals moss genome structure and evolution.</title>
        <authorList>
            <person name="Lang D."/>
            <person name="Ullrich K.K."/>
            <person name="Murat F."/>
            <person name="Fuchs J."/>
            <person name="Jenkins J."/>
            <person name="Haas F.B."/>
            <person name="Piednoel M."/>
            <person name="Gundlach H."/>
            <person name="Van Bel M."/>
            <person name="Meyberg R."/>
            <person name="Vives C."/>
            <person name="Morata J."/>
            <person name="Symeonidi A."/>
            <person name="Hiss M."/>
            <person name="Muchero W."/>
            <person name="Kamisugi Y."/>
            <person name="Saleh O."/>
            <person name="Blanc G."/>
            <person name="Decker E.L."/>
            <person name="van Gessel N."/>
            <person name="Grimwood J."/>
            <person name="Hayes R.D."/>
            <person name="Graham S.W."/>
            <person name="Gunter L.E."/>
            <person name="McDaniel S.F."/>
            <person name="Hoernstein S.N.W."/>
            <person name="Larsson A."/>
            <person name="Li F.W."/>
            <person name="Perroud P.F."/>
            <person name="Phillips J."/>
            <person name="Ranjan P."/>
            <person name="Rokshar D.S."/>
            <person name="Rothfels C.J."/>
            <person name="Schneider L."/>
            <person name="Shu S."/>
            <person name="Stevenson D.W."/>
            <person name="Thummler F."/>
            <person name="Tillich M."/>
            <person name="Villarreal Aguilar J.C."/>
            <person name="Widiez T."/>
            <person name="Wong G.K."/>
            <person name="Wymore A."/>
            <person name="Zhang Y."/>
            <person name="Zimmer A.D."/>
            <person name="Quatrano R.S."/>
            <person name="Mayer K.F.X."/>
            <person name="Goodstein D."/>
            <person name="Casacuberta J.M."/>
            <person name="Vandepoele K."/>
            <person name="Reski R."/>
            <person name="Cuming A.C."/>
            <person name="Tuskan G.A."/>
            <person name="Maumus F."/>
            <person name="Salse J."/>
            <person name="Schmutz J."/>
            <person name="Rensing S.A."/>
        </authorList>
    </citation>
    <scope>NUCLEOTIDE SEQUENCE [LARGE SCALE GENOMIC DNA]</scope>
    <source>
        <strain evidence="2 3">cv. Gransden 2004</strain>
    </source>
</reference>
<accession>A0A2K1JIJ2</accession>
<dbReference type="GO" id="GO:0072546">
    <property type="term" value="C:EMC complex"/>
    <property type="evidence" value="ECO:0000318"/>
    <property type="project" value="GO_Central"/>
</dbReference>
<dbReference type="Gramene" id="Pp3c14_20520V3.1">
    <property type="protein sequence ID" value="Pp3c14_20520V3.1"/>
    <property type="gene ID" value="Pp3c14_20520"/>
</dbReference>
<evidence type="ECO:0000313" key="1">
    <source>
        <dbReference type="EMBL" id="PNR41374.1"/>
    </source>
</evidence>
<evidence type="ECO:0000313" key="2">
    <source>
        <dbReference type="EnsemblPlants" id="Pp3c14_20520V3.1"/>
    </source>
</evidence>
<dbReference type="EnsemblPlants" id="Pp3c14_20520V3.1">
    <property type="protein sequence ID" value="Pp3c14_20520V3.1"/>
    <property type="gene ID" value="Pp3c14_20520"/>
</dbReference>
<dbReference type="STRING" id="3218.A0A2K1JIJ2"/>
<proteinExistence type="predicted"/>
<evidence type="ECO:0000313" key="3">
    <source>
        <dbReference type="Proteomes" id="UP000006727"/>
    </source>
</evidence>
<reference evidence="1 3" key="1">
    <citation type="journal article" date="2008" name="Science">
        <title>The Physcomitrella genome reveals evolutionary insights into the conquest of land by plants.</title>
        <authorList>
            <person name="Rensing S."/>
            <person name="Lang D."/>
            <person name="Zimmer A."/>
            <person name="Terry A."/>
            <person name="Salamov A."/>
            <person name="Shapiro H."/>
            <person name="Nishiyama T."/>
            <person name="Perroud P.-F."/>
            <person name="Lindquist E."/>
            <person name="Kamisugi Y."/>
            <person name="Tanahashi T."/>
            <person name="Sakakibara K."/>
            <person name="Fujita T."/>
            <person name="Oishi K."/>
            <person name="Shin-I T."/>
            <person name="Kuroki Y."/>
            <person name="Toyoda A."/>
            <person name="Suzuki Y."/>
            <person name="Hashimoto A."/>
            <person name="Yamaguchi K."/>
            <person name="Sugano A."/>
            <person name="Kohara Y."/>
            <person name="Fujiyama A."/>
            <person name="Anterola A."/>
            <person name="Aoki S."/>
            <person name="Ashton N."/>
            <person name="Barbazuk W.B."/>
            <person name="Barker E."/>
            <person name="Bennetzen J."/>
            <person name="Bezanilla M."/>
            <person name="Blankenship R."/>
            <person name="Cho S.H."/>
            <person name="Dutcher S."/>
            <person name="Estelle M."/>
            <person name="Fawcett J.A."/>
            <person name="Gundlach H."/>
            <person name="Hanada K."/>
            <person name="Heyl A."/>
            <person name="Hicks K.A."/>
            <person name="Hugh J."/>
            <person name="Lohr M."/>
            <person name="Mayer K."/>
            <person name="Melkozernov A."/>
            <person name="Murata T."/>
            <person name="Nelson D."/>
            <person name="Pils B."/>
            <person name="Prigge M."/>
            <person name="Reiss B."/>
            <person name="Renner T."/>
            <person name="Rombauts S."/>
            <person name="Rushton P."/>
            <person name="Sanderfoot A."/>
            <person name="Schween G."/>
            <person name="Shiu S.-H."/>
            <person name="Stueber K."/>
            <person name="Theodoulou F.L."/>
            <person name="Tu H."/>
            <person name="Van de Peer Y."/>
            <person name="Verrier P.J."/>
            <person name="Waters E."/>
            <person name="Wood A."/>
            <person name="Yang L."/>
            <person name="Cove D."/>
            <person name="Cuming A."/>
            <person name="Hasebe M."/>
            <person name="Lucas S."/>
            <person name="Mishler D.B."/>
            <person name="Reski R."/>
            <person name="Grigoriev I."/>
            <person name="Quatrano R.S."/>
            <person name="Boore J.L."/>
        </authorList>
    </citation>
    <scope>NUCLEOTIDE SEQUENCE [LARGE SCALE GENOMIC DNA]</scope>
    <source>
        <strain evidence="2 3">cv. Gransden 2004</strain>
    </source>
</reference>
<name>A0A2K1JIJ2_PHYPA</name>
<organism evidence="1">
    <name type="scientific">Physcomitrium patens</name>
    <name type="common">Spreading-leaved earth moss</name>
    <name type="synonym">Physcomitrella patens</name>
    <dbReference type="NCBI Taxonomy" id="3218"/>
    <lineage>
        <taxon>Eukaryota</taxon>
        <taxon>Viridiplantae</taxon>
        <taxon>Streptophyta</taxon>
        <taxon>Embryophyta</taxon>
        <taxon>Bryophyta</taxon>
        <taxon>Bryophytina</taxon>
        <taxon>Bryopsida</taxon>
        <taxon>Funariidae</taxon>
        <taxon>Funariales</taxon>
        <taxon>Funariaceae</taxon>
        <taxon>Physcomitrium</taxon>
    </lineage>
</organism>
<sequence>MQELALTQVEEYLVGGDDGSLKIVGYYHANEQFENHELSSVTKMIGDHFAKHCPQAAIVSLDDMLPQGLAKGNTEAAGSGEVQSMEMRLKETMANSILSAFIMEERKCRVS</sequence>
<protein>
    <recommendedName>
        <fullName evidence="4">MPN domain-containing protein</fullName>
    </recommendedName>
</protein>
<evidence type="ECO:0008006" key="4">
    <source>
        <dbReference type="Google" id="ProtNLM"/>
    </source>
</evidence>
<dbReference type="AlphaFoldDB" id="A0A2K1JIJ2"/>
<dbReference type="InterPro" id="IPR005366">
    <property type="entry name" value="EMC8/9"/>
</dbReference>
<dbReference type="PANTHER" id="PTHR12941">
    <property type="entry name" value="ER MEMBRANE PROTEIN COMPLEX"/>
    <property type="match status" value="1"/>
</dbReference>
<dbReference type="InParanoid" id="A0A2K1JIJ2"/>
<dbReference type="EMBL" id="ABEU02000014">
    <property type="protein sequence ID" value="PNR41374.1"/>
    <property type="molecule type" value="Genomic_DNA"/>
</dbReference>
<dbReference type="Proteomes" id="UP000006727">
    <property type="component" value="Chromosome 14"/>
</dbReference>